<dbReference type="EMBL" id="CM031821">
    <property type="protein sequence ID" value="KAG6632115.1"/>
    <property type="molecule type" value="Genomic_DNA"/>
</dbReference>
<dbReference type="InterPro" id="IPR029058">
    <property type="entry name" value="AB_hydrolase_fold"/>
</dbReference>
<evidence type="ECO:0000256" key="1">
    <source>
        <dbReference type="SAM" id="SignalP"/>
    </source>
</evidence>
<dbReference type="AlphaFoldDB" id="A0A8T1NP11"/>
<keyword evidence="1" id="KW-0732">Signal</keyword>
<dbReference type="FunFam" id="3.40.50.1820:FF:000270">
    <property type="entry name" value="Alpha/beta-Hydrolases superfamily protein"/>
    <property type="match status" value="1"/>
</dbReference>
<gene>
    <name evidence="3" type="ORF">CIPAW_13G136700</name>
    <name evidence="4" type="ORF">I3842_13G135300</name>
</gene>
<dbReference type="PANTHER" id="PTHR45763:SF51">
    <property type="entry name" value="ALPHA_BETA-HYDROLASES SUPERFAMILY PROTEIN"/>
    <property type="match status" value="1"/>
</dbReference>
<evidence type="ECO:0000259" key="2">
    <source>
        <dbReference type="Pfam" id="PF12697"/>
    </source>
</evidence>
<dbReference type="EMBL" id="CM031837">
    <property type="protein sequence ID" value="KAG6682336.1"/>
    <property type="molecule type" value="Genomic_DNA"/>
</dbReference>
<dbReference type="Pfam" id="PF12697">
    <property type="entry name" value="Abhydrolase_6"/>
    <property type="match status" value="1"/>
</dbReference>
<protein>
    <recommendedName>
        <fullName evidence="2">AB hydrolase-1 domain-containing protein</fullName>
    </recommendedName>
</protein>
<feature type="domain" description="AB hydrolase-1" evidence="2">
    <location>
        <begin position="66"/>
        <end position="325"/>
    </location>
</feature>
<evidence type="ECO:0000313" key="5">
    <source>
        <dbReference type="Proteomes" id="UP000811609"/>
    </source>
</evidence>
<dbReference type="OrthoDB" id="294702at2759"/>
<reference evidence="3" key="1">
    <citation type="submission" date="2020-12" db="EMBL/GenBank/DDBJ databases">
        <title>WGS assembly of Carya illinoinensis cv. Pawnee.</title>
        <authorList>
            <person name="Platts A."/>
            <person name="Shu S."/>
            <person name="Wright S."/>
            <person name="Barry K."/>
            <person name="Edger P."/>
            <person name="Pires J.C."/>
            <person name="Schmutz J."/>
        </authorList>
    </citation>
    <scope>NUCLEOTIDE SEQUENCE</scope>
    <source>
        <tissue evidence="3">Leaf</tissue>
    </source>
</reference>
<reference evidence="4" key="2">
    <citation type="submission" date="2021-01" db="EMBL/GenBank/DDBJ databases">
        <authorList>
            <person name="Lovell J.T."/>
            <person name="Bentley N."/>
            <person name="Bhattarai G."/>
            <person name="Jenkins J.W."/>
            <person name="Sreedasyam A."/>
            <person name="Alarcon Y."/>
            <person name="Bock C."/>
            <person name="Boston L."/>
            <person name="Carlson J."/>
            <person name="Cervantes K."/>
            <person name="Clermont K."/>
            <person name="Krom N."/>
            <person name="Kubenka K."/>
            <person name="Mamidi S."/>
            <person name="Mattison C."/>
            <person name="Monteros M."/>
            <person name="Pisani C."/>
            <person name="Plott C."/>
            <person name="Rajasekar S."/>
            <person name="Rhein H.S."/>
            <person name="Rohla C."/>
            <person name="Song M."/>
            <person name="Hilaire R.S."/>
            <person name="Shu S."/>
            <person name="Wells L."/>
            <person name="Wang X."/>
            <person name="Webber J."/>
            <person name="Heerema R.J."/>
            <person name="Klein P."/>
            <person name="Conner P."/>
            <person name="Grauke L."/>
            <person name="Grimwood J."/>
            <person name="Schmutz J."/>
            <person name="Randall J.J."/>
        </authorList>
    </citation>
    <scope>NUCLEOTIDE SEQUENCE</scope>
    <source>
        <tissue evidence="4">Leaf</tissue>
    </source>
</reference>
<dbReference type="InterPro" id="IPR000073">
    <property type="entry name" value="AB_hydrolase_1"/>
</dbReference>
<dbReference type="PANTHER" id="PTHR45763">
    <property type="entry name" value="HYDROLASE, ALPHA/BETA FOLD FAMILY PROTEIN, EXPRESSED-RELATED"/>
    <property type="match status" value="1"/>
</dbReference>
<evidence type="ECO:0000313" key="3">
    <source>
        <dbReference type="EMBL" id="KAG6632115.1"/>
    </source>
</evidence>
<dbReference type="Gene3D" id="3.40.50.1820">
    <property type="entry name" value="alpha/beta hydrolase"/>
    <property type="match status" value="1"/>
</dbReference>
<sequence>MLTVAASLFLVGVVIYAYKSTKPPPPKICGTPNGPPVTSPRIRLTDGRHLAYRERGVRKQNAKYKVIVVHGFDSSKDIYLPLSQKRMEELDVYILSFDRAGYGESDPNPKRSVKSEALDIQELADRLELGPTFYLIGMSIGTYPVWACLKYIPHRLAGVTLVVPVINFWWPSFPPKLVSENYKTQLKRDQIKLRIAHYAPGLVYWWLTQKWFPYSSILQRHPILFNKRDLETIQKMSTAPMPDEHKVRQQGVYESLHRDVIVHFGNWEFDPMELENPFPNKEASVHLWQGNADKLVPYELQRYVAKKLPWIRYHEVSDGGHLMIHEAGLCEAMFRELLLGEEPSII</sequence>
<dbReference type="Proteomes" id="UP000811609">
    <property type="component" value="Chromosome 13"/>
</dbReference>
<dbReference type="Proteomes" id="UP000811246">
    <property type="component" value="Chromosome 13"/>
</dbReference>
<feature type="chain" id="PRO_5035847604" description="AB hydrolase-1 domain-containing protein" evidence="1">
    <location>
        <begin position="18"/>
        <end position="346"/>
    </location>
</feature>
<comment type="caution">
    <text evidence="3">The sequence shown here is derived from an EMBL/GenBank/DDBJ whole genome shotgun (WGS) entry which is preliminary data.</text>
</comment>
<proteinExistence type="predicted"/>
<organism evidence="3 5">
    <name type="scientific">Carya illinoinensis</name>
    <name type="common">Pecan</name>
    <dbReference type="NCBI Taxonomy" id="32201"/>
    <lineage>
        <taxon>Eukaryota</taxon>
        <taxon>Viridiplantae</taxon>
        <taxon>Streptophyta</taxon>
        <taxon>Embryophyta</taxon>
        <taxon>Tracheophyta</taxon>
        <taxon>Spermatophyta</taxon>
        <taxon>Magnoliopsida</taxon>
        <taxon>eudicotyledons</taxon>
        <taxon>Gunneridae</taxon>
        <taxon>Pentapetalae</taxon>
        <taxon>rosids</taxon>
        <taxon>fabids</taxon>
        <taxon>Fagales</taxon>
        <taxon>Juglandaceae</taxon>
        <taxon>Carya</taxon>
    </lineage>
</organism>
<name>A0A8T1NP11_CARIL</name>
<dbReference type="SUPFAM" id="SSF53474">
    <property type="entry name" value="alpha/beta-Hydrolases"/>
    <property type="match status" value="1"/>
</dbReference>
<accession>A0A8T1NP11</accession>
<feature type="signal peptide" evidence="1">
    <location>
        <begin position="1"/>
        <end position="17"/>
    </location>
</feature>
<evidence type="ECO:0000313" key="4">
    <source>
        <dbReference type="EMBL" id="KAG6682336.1"/>
    </source>
</evidence>
<keyword evidence="5" id="KW-1185">Reference proteome</keyword>